<gene>
    <name evidence="2" type="ORF">AWH48_00600</name>
</gene>
<dbReference type="AlphaFoldDB" id="A0A177L1V2"/>
<evidence type="ECO:0000256" key="1">
    <source>
        <dbReference type="SAM" id="MobiDB-lite"/>
    </source>
</evidence>
<evidence type="ECO:0000313" key="2">
    <source>
        <dbReference type="EMBL" id="OAH59639.1"/>
    </source>
</evidence>
<dbReference type="OrthoDB" id="7950977at2"/>
<organism evidence="2 3">
    <name type="scientific">Domibacillus aminovorans</name>
    <dbReference type="NCBI Taxonomy" id="29332"/>
    <lineage>
        <taxon>Bacteria</taxon>
        <taxon>Bacillati</taxon>
        <taxon>Bacillota</taxon>
        <taxon>Bacilli</taxon>
        <taxon>Bacillales</taxon>
        <taxon>Bacillaceae</taxon>
        <taxon>Domibacillus</taxon>
    </lineage>
</organism>
<protein>
    <submittedName>
        <fullName evidence="2">DNA-binding protein</fullName>
    </submittedName>
</protein>
<dbReference type="GO" id="GO:0003677">
    <property type="term" value="F:DNA binding"/>
    <property type="evidence" value="ECO:0007669"/>
    <property type="project" value="UniProtKB-KW"/>
</dbReference>
<name>A0A177L1V2_9BACI</name>
<accession>A0A177L1V2</accession>
<dbReference type="RefSeq" id="WP_018391987.1">
    <property type="nucleotide sequence ID" value="NZ_LQWZ01000001.1"/>
</dbReference>
<comment type="caution">
    <text evidence="2">The sequence shown here is derived from an EMBL/GenBank/DDBJ whole genome shotgun (WGS) entry which is preliminary data.</text>
</comment>
<dbReference type="SUPFAM" id="SSF47789">
    <property type="entry name" value="C-terminal domain of RNA polymerase alpha subunit"/>
    <property type="match status" value="1"/>
</dbReference>
<dbReference type="EMBL" id="LQWZ01000001">
    <property type="protein sequence ID" value="OAH59639.1"/>
    <property type="molecule type" value="Genomic_DNA"/>
</dbReference>
<feature type="compositionally biased region" description="Basic and acidic residues" evidence="1">
    <location>
        <begin position="1"/>
        <end position="12"/>
    </location>
</feature>
<dbReference type="Gene3D" id="1.10.150.20">
    <property type="entry name" value="5' to 3' exonuclease, C-terminal subdomain"/>
    <property type="match status" value="1"/>
</dbReference>
<proteinExistence type="predicted"/>
<sequence>MTEKDQAKESDLPPRLAKPARRALEGAGYLRLEQFTKLSEAEVLQLHGMGPKAMDQLRRALADKGLSFANDSD</sequence>
<feature type="region of interest" description="Disordered" evidence="1">
    <location>
        <begin position="1"/>
        <end position="20"/>
    </location>
</feature>
<reference evidence="2 3" key="1">
    <citation type="submission" date="2016-01" db="EMBL/GenBank/DDBJ databases">
        <title>Investigation of taxonomic status of Bacillus aminovorans.</title>
        <authorList>
            <person name="Verma A."/>
            <person name="Pal Y."/>
            <person name="Krishnamurthi S."/>
        </authorList>
    </citation>
    <scope>NUCLEOTIDE SEQUENCE [LARGE SCALE GENOMIC DNA]</scope>
    <source>
        <strain evidence="2 3">DSM 4337</strain>
    </source>
</reference>
<evidence type="ECO:0000313" key="3">
    <source>
        <dbReference type="Proteomes" id="UP000077271"/>
    </source>
</evidence>
<dbReference type="Proteomes" id="UP000077271">
    <property type="component" value="Unassembled WGS sequence"/>
</dbReference>
<keyword evidence="2" id="KW-0238">DNA-binding</keyword>